<dbReference type="KEGG" id="tng:GSTEN00010261G001"/>
<name>Q4SYL9_TETNG</name>
<dbReference type="OrthoDB" id="10072397at2759"/>
<dbReference type="InterPro" id="IPR006788">
    <property type="entry name" value="Myrip/Melanophilin"/>
</dbReference>
<keyword evidence="1" id="KW-0479">Metal-binding</keyword>
<feature type="non-terminal residue" evidence="5">
    <location>
        <position position="268"/>
    </location>
</feature>
<dbReference type="AlphaFoldDB" id="Q4SYL9"/>
<dbReference type="GO" id="GO:0008270">
    <property type="term" value="F:zinc ion binding"/>
    <property type="evidence" value="ECO:0007669"/>
    <property type="project" value="UniProtKB-KW"/>
</dbReference>
<dbReference type="Pfam" id="PF04698">
    <property type="entry name" value="Rab_eff_C"/>
    <property type="match status" value="1"/>
</dbReference>
<feature type="region of interest" description="Disordered" evidence="3">
    <location>
        <begin position="1"/>
        <end position="131"/>
    </location>
</feature>
<keyword evidence="1" id="KW-0863">Zinc-finger</keyword>
<reference evidence="5" key="1">
    <citation type="journal article" date="2004" name="Nature">
        <title>Genome duplication in the teleost fish Tetraodon nigroviridis reveals the early vertebrate proto-karyotype.</title>
        <authorList>
            <person name="Jaillon O."/>
            <person name="Aury J.-M."/>
            <person name="Brunet F."/>
            <person name="Petit J.-L."/>
            <person name="Stange-Thomann N."/>
            <person name="Mauceli E."/>
            <person name="Bouneau L."/>
            <person name="Fischer C."/>
            <person name="Ozouf-Costaz C."/>
            <person name="Bernot A."/>
            <person name="Nicaud S."/>
            <person name="Jaffe D."/>
            <person name="Fisher S."/>
            <person name="Lutfalla G."/>
            <person name="Dossat C."/>
            <person name="Segurens B."/>
            <person name="Dasilva C."/>
            <person name="Salanoubat M."/>
            <person name="Levy M."/>
            <person name="Boudet N."/>
            <person name="Castellano S."/>
            <person name="Anthouard V."/>
            <person name="Jubin C."/>
            <person name="Castelli V."/>
            <person name="Katinka M."/>
            <person name="Vacherie B."/>
            <person name="Biemont C."/>
            <person name="Skalli Z."/>
            <person name="Cattolico L."/>
            <person name="Poulain J."/>
            <person name="De Berardinis V."/>
            <person name="Cruaud C."/>
            <person name="Duprat S."/>
            <person name="Brottier P."/>
            <person name="Coutanceau J.-P."/>
            <person name="Gouzy J."/>
            <person name="Parra G."/>
            <person name="Lardier G."/>
            <person name="Chapple C."/>
            <person name="McKernan K.J."/>
            <person name="McEwan P."/>
            <person name="Bosak S."/>
            <person name="Kellis M."/>
            <person name="Volff J.-N."/>
            <person name="Guigo R."/>
            <person name="Zody M.C."/>
            <person name="Mesirov J."/>
            <person name="Lindblad-Toh K."/>
            <person name="Birren B."/>
            <person name="Nusbaum C."/>
            <person name="Kahn D."/>
            <person name="Robinson-Rechavi M."/>
            <person name="Laudet V."/>
            <person name="Schachter V."/>
            <person name="Quetier F."/>
            <person name="Saurin W."/>
            <person name="Scarpelli C."/>
            <person name="Wincker P."/>
            <person name="Lander E.S."/>
            <person name="Weissenbach J."/>
            <person name="Roest Crollius H."/>
        </authorList>
    </citation>
    <scope>NUCLEOTIDE SEQUENCE [LARGE SCALE GENOMIC DNA]</scope>
</reference>
<feature type="compositionally biased region" description="Basic and acidic residues" evidence="3">
    <location>
        <begin position="20"/>
        <end position="33"/>
    </location>
</feature>
<evidence type="ECO:0000313" key="5">
    <source>
        <dbReference type="EMBL" id="CAF94263.1"/>
    </source>
</evidence>
<dbReference type="InterPro" id="IPR051745">
    <property type="entry name" value="Intracell_Transport_Effector"/>
</dbReference>
<accession>Q4SYL9</accession>
<dbReference type="PANTHER" id="PTHR14555">
    <property type="entry name" value="MYELIN-ASSOCIATED OLIGODENDROCYTIC BASIC PROTEIN MOBP -RELATED"/>
    <property type="match status" value="1"/>
</dbReference>
<dbReference type="GO" id="GO:0017022">
    <property type="term" value="F:myosin binding"/>
    <property type="evidence" value="ECO:0007669"/>
    <property type="project" value="TreeGrafter"/>
</dbReference>
<gene>
    <name evidence="5" type="ORF">GSTENG00010261001</name>
</gene>
<feature type="domain" description="Rab effector MyRIP/Melanophilin" evidence="4">
    <location>
        <begin position="123"/>
        <end position="263"/>
    </location>
</feature>
<evidence type="ECO:0000256" key="2">
    <source>
        <dbReference type="ARBA" id="ARBA00022833"/>
    </source>
</evidence>
<keyword evidence="2" id="KW-0862">Zinc</keyword>
<feature type="compositionally biased region" description="Acidic residues" evidence="3">
    <location>
        <begin position="103"/>
        <end position="114"/>
    </location>
</feature>
<evidence type="ECO:0000256" key="1">
    <source>
        <dbReference type="ARBA" id="ARBA00022771"/>
    </source>
</evidence>
<reference evidence="5" key="2">
    <citation type="submission" date="2004-02" db="EMBL/GenBank/DDBJ databases">
        <authorList>
            <consortium name="Genoscope"/>
            <consortium name="Whitehead Institute Centre for Genome Research"/>
        </authorList>
    </citation>
    <scope>NUCLEOTIDE SEQUENCE</scope>
</reference>
<dbReference type="PANTHER" id="PTHR14555:SF6">
    <property type="entry name" value="RAB EFFECTOR MYRIP"/>
    <property type="match status" value="1"/>
</dbReference>
<dbReference type="GO" id="GO:0003779">
    <property type="term" value="F:actin binding"/>
    <property type="evidence" value="ECO:0007669"/>
    <property type="project" value="TreeGrafter"/>
</dbReference>
<feature type="compositionally biased region" description="Basic and acidic residues" evidence="3">
    <location>
        <begin position="43"/>
        <end position="102"/>
    </location>
</feature>
<proteinExistence type="predicted"/>
<evidence type="ECO:0000259" key="4">
    <source>
        <dbReference type="Pfam" id="PF04698"/>
    </source>
</evidence>
<dbReference type="EMBL" id="CAAE01012021">
    <property type="protein sequence ID" value="CAF94263.1"/>
    <property type="molecule type" value="Genomic_DNA"/>
</dbReference>
<organism evidence="5">
    <name type="scientific">Tetraodon nigroviridis</name>
    <name type="common">Spotted green pufferfish</name>
    <name type="synonym">Chelonodon nigroviridis</name>
    <dbReference type="NCBI Taxonomy" id="99883"/>
    <lineage>
        <taxon>Eukaryota</taxon>
        <taxon>Metazoa</taxon>
        <taxon>Chordata</taxon>
        <taxon>Craniata</taxon>
        <taxon>Vertebrata</taxon>
        <taxon>Euteleostomi</taxon>
        <taxon>Actinopterygii</taxon>
        <taxon>Neopterygii</taxon>
        <taxon>Teleostei</taxon>
        <taxon>Neoteleostei</taxon>
        <taxon>Acanthomorphata</taxon>
        <taxon>Eupercaria</taxon>
        <taxon>Tetraodontiformes</taxon>
        <taxon>Tetradontoidea</taxon>
        <taxon>Tetraodontidae</taxon>
        <taxon>Tetraodon</taxon>
    </lineage>
</organism>
<sequence>MTLEDMQGGGVNGDAPENGKTPDEKMKGGRESPFEGLRAESGVAERSEIRDGGEENGSEREEAMPSGREDAAPVRVNEDNEGGTEGRLEENEGTDKGAKESREEEEAVVEDDASFPEGPLTSQERDSAASLRSVTTEVLKLLNAAEELLHGADGEDPGISRPSLPAHTDPKKLDQQFSRLEENVYVAAGAVYGLEAELSDLEECARAVGSATSDMELSFLEEQVASAAARVHQSDLQVSNISARIAALRNAGLNVDTHVARTRTSPVT</sequence>
<evidence type="ECO:0000256" key="3">
    <source>
        <dbReference type="SAM" id="MobiDB-lite"/>
    </source>
</evidence>
<protein>
    <submittedName>
        <fullName evidence="5">Chromosome undetermined SCAF12021, whole genome shotgun sequence</fullName>
    </submittedName>
</protein>
<dbReference type="GO" id="GO:0030864">
    <property type="term" value="C:cortical actin cytoskeleton"/>
    <property type="evidence" value="ECO:0007669"/>
    <property type="project" value="TreeGrafter"/>
</dbReference>